<dbReference type="InterPro" id="IPR010056">
    <property type="entry name" value="Phage_rep_org__N"/>
</dbReference>
<evidence type="ECO:0000313" key="5">
    <source>
        <dbReference type="Proteomes" id="UP000253215"/>
    </source>
</evidence>
<comment type="similarity">
    <text evidence="1">Belongs to the DnaB/DnaD family.</text>
</comment>
<protein>
    <submittedName>
        <fullName evidence="4">DnaD domain protein</fullName>
    </submittedName>
</protein>
<dbReference type="AlphaFoldDB" id="A0A368UE69"/>
<dbReference type="Pfam" id="PF09681">
    <property type="entry name" value="Phage_rep_org_N"/>
    <property type="match status" value="1"/>
</dbReference>
<evidence type="ECO:0000259" key="3">
    <source>
        <dbReference type="Pfam" id="PF09681"/>
    </source>
</evidence>
<gene>
    <name evidence="4" type="ORF">CAC02_06675</name>
</gene>
<evidence type="ECO:0000259" key="2">
    <source>
        <dbReference type="Pfam" id="PF07261"/>
    </source>
</evidence>
<dbReference type="Pfam" id="PF07261">
    <property type="entry name" value="DnaB_2"/>
    <property type="match status" value="1"/>
</dbReference>
<sequence>MTKTNRRYYWIQLAQDFFKSKEMKLLRKMPGGDAYTIIYLKLMLISLEDNGKIYFEELAQDLAEEMALLIDEDTEAVRMTLMFLSKKGLLTKHSNYEFFLEQVPEMIGSETASTRRSRKHREQKALQCNTNATKRNGDIDIDKEIELKKDINIDIKSEVDIRENQSATTDEKSDFNIFEYYQSRIGVLDGYQSQKLNDYINIDNLSHNLVKRAIDRAADNSKRNFGYINSILKSWAQNGIKTVAQQDEEQRNFDAKKAQRTYSNQQPSKSNVPDWVDKEYKHEATAEEQAKLDELKKSLMED</sequence>
<dbReference type="PANTHER" id="PTHR37293">
    <property type="entry name" value="PHAGE REPLICATION PROTEIN-RELATED"/>
    <property type="match status" value="1"/>
</dbReference>
<dbReference type="EMBL" id="NETH01000029">
    <property type="protein sequence ID" value="RCW16770.1"/>
    <property type="molecule type" value="Genomic_DNA"/>
</dbReference>
<proteinExistence type="inferred from homology"/>
<organism evidence="4 5">
    <name type="scientific">Streptococcus gallolyticus</name>
    <dbReference type="NCBI Taxonomy" id="315405"/>
    <lineage>
        <taxon>Bacteria</taxon>
        <taxon>Bacillati</taxon>
        <taxon>Bacillota</taxon>
        <taxon>Bacilli</taxon>
        <taxon>Lactobacillales</taxon>
        <taxon>Streptococcaceae</taxon>
        <taxon>Streptococcus</taxon>
    </lineage>
</organism>
<dbReference type="SUPFAM" id="SSF158499">
    <property type="entry name" value="DnaD domain-like"/>
    <property type="match status" value="1"/>
</dbReference>
<dbReference type="Gene3D" id="1.10.10.630">
    <property type="entry name" value="DnaD domain-like"/>
    <property type="match status" value="1"/>
</dbReference>
<dbReference type="NCBIfam" id="TIGR01446">
    <property type="entry name" value="DnaD_dom"/>
    <property type="match status" value="1"/>
</dbReference>
<comment type="caution">
    <text evidence="4">The sequence shown here is derived from an EMBL/GenBank/DDBJ whole genome shotgun (WGS) entry which is preliminary data.</text>
</comment>
<dbReference type="InterPro" id="IPR006343">
    <property type="entry name" value="DnaB/C_C"/>
</dbReference>
<dbReference type="InterPro" id="IPR034829">
    <property type="entry name" value="DnaD-like_sf"/>
</dbReference>
<evidence type="ECO:0000256" key="1">
    <source>
        <dbReference type="ARBA" id="ARBA00093462"/>
    </source>
</evidence>
<evidence type="ECO:0000313" key="4">
    <source>
        <dbReference type="EMBL" id="RCW16770.1"/>
    </source>
</evidence>
<dbReference type="PANTHER" id="PTHR37293:SF5">
    <property type="entry name" value="DNA REPLICATION PROTEIN"/>
    <property type="match status" value="1"/>
</dbReference>
<dbReference type="Proteomes" id="UP000253215">
    <property type="component" value="Unassembled WGS sequence"/>
</dbReference>
<dbReference type="NCBIfam" id="TIGR01714">
    <property type="entry name" value="phage_rep_org_N"/>
    <property type="match status" value="1"/>
</dbReference>
<name>A0A368UE69_9STRE</name>
<reference evidence="4 5" key="1">
    <citation type="journal article" date="2018" name="Sci. Rep.">
        <title>Network-guided genomic and metagenomic analysis of the faecal microbiota of the critically endangered kakapo.</title>
        <authorList>
            <person name="Waite D.W."/>
            <person name="Dsouza M."/>
            <person name="Sekiguchi Y."/>
            <person name="Hugenholtz P."/>
            <person name="Taylor M.W."/>
        </authorList>
    </citation>
    <scope>NUCLEOTIDE SEQUENCE [LARGE SCALE GENOMIC DNA]</scope>
    <source>
        <strain evidence="4 5">BI02</strain>
    </source>
</reference>
<feature type="domain" description="DnaB/C C-terminal" evidence="2">
    <location>
        <begin position="178"/>
        <end position="247"/>
    </location>
</feature>
<dbReference type="InterPro" id="IPR053162">
    <property type="entry name" value="DnaD"/>
</dbReference>
<feature type="domain" description="Phage replisome organiser N-terminal" evidence="3">
    <location>
        <begin position="10"/>
        <end position="124"/>
    </location>
</feature>
<accession>A0A368UE69</accession>